<dbReference type="InterPro" id="IPR001036">
    <property type="entry name" value="Acrflvin-R"/>
</dbReference>
<comment type="caution">
    <text evidence="2">The sequence shown here is derived from an EMBL/GenBank/DDBJ whole genome shotgun (WGS) entry which is preliminary data.</text>
</comment>
<dbReference type="Gene3D" id="3.30.70.1440">
    <property type="entry name" value="Multidrug efflux transporter AcrB pore domain"/>
    <property type="match status" value="1"/>
</dbReference>
<dbReference type="PRINTS" id="PR00702">
    <property type="entry name" value="ACRIFLAVINRP"/>
</dbReference>
<dbReference type="Pfam" id="PF00873">
    <property type="entry name" value="ACR_tran"/>
    <property type="match status" value="1"/>
</dbReference>
<keyword evidence="1" id="KW-0472">Membrane</keyword>
<sequence>MSIAEIAVKRPLLIIVIFTVLILFGMISYKKLNYNLLPKIEVPTVTVSTVYPGASAAEVESSVTKKLEDIFASVEGLDKINSTSQEGVSQIIIQFKSGTNIDEAEANVQRKADQALNDLPDDADRPLVNKVNLEEVPVIRAGVTSNLAPAALYEFVDKQLRPILQNVEGVGQVNIIGGDERQIQINVDQSKLWAYGLSISDVTNAVNNANQSFPAGSIETRDQQFTIQYDANVASVDQLRELIVRQQPGKGSIYLKDVAEVVDATAKATAINHINGLPSIGIQIIKQSDANAVNVSRQVKAAFERIETQYKNNALQFTISTDQSTYTLRSADAVMEDLILAVIIVGVVMLAFLHSFRSSMFVMVALPCSIIPTFIAMYLLGFSLNLMTLMALSLVVGILVDDSIVVLENIYRHLEMGSDKRTAALEGRNEIGFTAMAITLVDVVVFLPLAMSGGIIGAILREFSLVVVVSTLMSLFVSFTVTPMLASRFGRLEHLNPKSLWGKANLGFERLIDNTKDSYGNMLVVMLRKKRWLLSGVIVLIIGSIMLIAKGFIGAAFIPSGDQGELMINLELNPSANIYQTNILTQDVEKIIMKRPEVDKVFSSIGFLSGGVAGTGNNANRAEITVTLKDAKERDMTAEQFGIMMQKELSAAVPGAKITASPTSITGNANQAPIQIAIKGVDLKSVRSVAEQYLKQVTTVPGTQFVQLSVKDPKQQVEVKLDREKMTLLGLNASQVGGALQNAFSGNDNSKFKQGGNEYDILVSLDRYDRSNINDVRNLTFSNNNGQRFVLSQFADVKETMGESVLERSDRLNSITVNANVAGRPTGTVAEDIKKKVAGIKLPQGVTIEYLGDVKNQGDAFESLGLALIVAILLVYLIMVALYESIIYPFVVLFSIPVALIGALLALALTMETLNIFSIIGVIMLLGLVSKNAILIVDFTNQLKEEGKPVHEALVEAGKERLRPILMTTLAMILGMLPIALASGAGSEVKNGMAWVIIGGLTSSMILTLFVVPAMYLIIERLKNRFQKKSLPDTETRLSTT</sequence>
<keyword evidence="3" id="KW-1185">Reference proteome</keyword>
<feature type="transmembrane region" description="Helical" evidence="1">
    <location>
        <begin position="386"/>
        <end position="410"/>
    </location>
</feature>
<keyword evidence="1" id="KW-1133">Transmembrane helix</keyword>
<feature type="transmembrane region" description="Helical" evidence="1">
    <location>
        <begin position="992"/>
        <end position="1019"/>
    </location>
</feature>
<dbReference type="SUPFAM" id="SSF82714">
    <property type="entry name" value="Multidrug efflux transporter AcrB TolC docking domain, DN and DC subdomains"/>
    <property type="match status" value="2"/>
</dbReference>
<proteinExistence type="predicted"/>
<dbReference type="RefSeq" id="WP_220249873.1">
    <property type="nucleotide sequence ID" value="NZ_JAICCF010000002.1"/>
</dbReference>
<protein>
    <submittedName>
        <fullName evidence="2">Efflux RND transporter permease subunit</fullName>
    </submittedName>
</protein>
<evidence type="ECO:0000313" key="3">
    <source>
        <dbReference type="Proteomes" id="UP000812961"/>
    </source>
</evidence>
<dbReference type="Gene3D" id="3.30.70.1430">
    <property type="entry name" value="Multidrug efflux transporter AcrB pore domain"/>
    <property type="match status" value="2"/>
</dbReference>
<evidence type="ECO:0000256" key="1">
    <source>
        <dbReference type="SAM" id="Phobius"/>
    </source>
</evidence>
<feature type="transmembrane region" description="Helical" evidence="1">
    <location>
        <begin position="965"/>
        <end position="986"/>
    </location>
</feature>
<feature type="transmembrane region" description="Helical" evidence="1">
    <location>
        <begin position="333"/>
        <end position="353"/>
    </location>
</feature>
<reference evidence="2 3" key="1">
    <citation type="submission" date="2021-08" db="EMBL/GenBank/DDBJ databases">
        <title>The genome sequence of Chitinophaga sp. B61.</title>
        <authorList>
            <person name="Zhang X."/>
        </authorList>
    </citation>
    <scope>NUCLEOTIDE SEQUENCE [LARGE SCALE GENOMIC DNA]</scope>
    <source>
        <strain evidence="2 3">B61</strain>
    </source>
</reference>
<dbReference type="Proteomes" id="UP000812961">
    <property type="component" value="Unassembled WGS sequence"/>
</dbReference>
<dbReference type="PANTHER" id="PTHR32063:SF0">
    <property type="entry name" value="SWARMING MOTILITY PROTEIN SWRC"/>
    <property type="match status" value="1"/>
</dbReference>
<dbReference type="Gene3D" id="1.20.1640.10">
    <property type="entry name" value="Multidrug efflux transporter AcrB transmembrane domain"/>
    <property type="match status" value="2"/>
</dbReference>
<dbReference type="Gene3D" id="3.30.70.1320">
    <property type="entry name" value="Multidrug efflux transporter AcrB pore domain like"/>
    <property type="match status" value="1"/>
</dbReference>
<dbReference type="PANTHER" id="PTHR32063">
    <property type="match status" value="1"/>
</dbReference>
<dbReference type="InterPro" id="IPR027463">
    <property type="entry name" value="AcrB_DN_DC_subdom"/>
</dbReference>
<feature type="transmembrane region" description="Helical" evidence="1">
    <location>
        <begin position="360"/>
        <end position="380"/>
    </location>
</feature>
<dbReference type="Gene3D" id="3.30.2090.10">
    <property type="entry name" value="Multidrug efflux transporter AcrB TolC docking domain, DN and DC subdomains"/>
    <property type="match status" value="2"/>
</dbReference>
<feature type="transmembrane region" description="Helical" evidence="1">
    <location>
        <begin position="890"/>
        <end position="910"/>
    </location>
</feature>
<keyword evidence="1" id="KW-0812">Transmembrane</keyword>
<dbReference type="SUPFAM" id="SSF82866">
    <property type="entry name" value="Multidrug efflux transporter AcrB transmembrane domain"/>
    <property type="match status" value="2"/>
</dbReference>
<feature type="transmembrane region" description="Helical" evidence="1">
    <location>
        <begin position="532"/>
        <end position="558"/>
    </location>
</feature>
<name>A0ABS7GAG8_9BACT</name>
<feature type="transmembrane region" description="Helical" evidence="1">
    <location>
        <begin position="864"/>
        <end position="883"/>
    </location>
</feature>
<dbReference type="EMBL" id="JAICCF010000002">
    <property type="protein sequence ID" value="MBW8684656.1"/>
    <property type="molecule type" value="Genomic_DNA"/>
</dbReference>
<dbReference type="SUPFAM" id="SSF82693">
    <property type="entry name" value="Multidrug efflux transporter AcrB pore domain, PN1, PN2, PC1 and PC2 subdomains"/>
    <property type="match status" value="3"/>
</dbReference>
<evidence type="ECO:0000313" key="2">
    <source>
        <dbReference type="EMBL" id="MBW8684656.1"/>
    </source>
</evidence>
<organism evidence="2 3">
    <name type="scientific">Chitinophaga rhizophila</name>
    <dbReference type="NCBI Taxonomy" id="2866212"/>
    <lineage>
        <taxon>Bacteria</taxon>
        <taxon>Pseudomonadati</taxon>
        <taxon>Bacteroidota</taxon>
        <taxon>Chitinophagia</taxon>
        <taxon>Chitinophagales</taxon>
        <taxon>Chitinophagaceae</taxon>
        <taxon>Chitinophaga</taxon>
    </lineage>
</organism>
<feature type="transmembrane region" description="Helical" evidence="1">
    <location>
        <begin position="431"/>
        <end position="451"/>
    </location>
</feature>
<accession>A0ABS7GAG8</accession>
<feature type="transmembrane region" description="Helical" evidence="1">
    <location>
        <begin position="463"/>
        <end position="486"/>
    </location>
</feature>
<feature type="transmembrane region" description="Helical" evidence="1">
    <location>
        <begin position="12"/>
        <end position="29"/>
    </location>
</feature>
<gene>
    <name evidence="2" type="ORF">K1Y79_09970</name>
</gene>
<feature type="transmembrane region" description="Helical" evidence="1">
    <location>
        <begin position="916"/>
        <end position="937"/>
    </location>
</feature>